<keyword evidence="3" id="KW-1185">Reference proteome</keyword>
<dbReference type="NCBIfam" id="NF038353">
    <property type="entry name" value="FxLYD_dom"/>
    <property type="match status" value="1"/>
</dbReference>
<protein>
    <submittedName>
        <fullName evidence="2">Uncharacterized protein</fullName>
    </submittedName>
</protein>
<dbReference type="Proteomes" id="UP000012371">
    <property type="component" value="Unassembled WGS sequence"/>
</dbReference>
<dbReference type="RefSeq" id="WP_002974756.1">
    <property type="nucleotide sequence ID" value="NZ_AOGW02000011.1"/>
</dbReference>
<accession>N1VZR1</accession>
<keyword evidence="1" id="KW-1133">Transmembrane helix</keyword>
<sequence length="306" mass="34474">MNSKQCPTCGSTNLYQESATIYRCGDCFDKLPTGGMVDFPPTKVYGTSKQNSQTNSFGNWKNLITGIMVAWLVLGSSAFTYYQKLKTGLNLTQEEESVSIPMDLNDESKEITPEGEFQYNTAIPDGIGNDYIVGKFTNRSGHSLLMPKFTVELLNAENQNLGTGFGYGEKNVVADGESVSFQVLIEKAPSDYKFNIQVTATTITNETNRPELSLKQLDFKKNQYKEIVLFGKIQNKSNFTVNFTRIICLLINKQEKTIDYNTISLEKEDFLPKESQNFEIIFPRAKEVPNSYYCETDAIVKENTNL</sequence>
<keyword evidence="1" id="KW-0472">Membrane</keyword>
<dbReference type="STRING" id="1257025.LEP1GSC203_0651"/>
<feature type="transmembrane region" description="Helical" evidence="1">
    <location>
        <begin position="63"/>
        <end position="82"/>
    </location>
</feature>
<dbReference type="OrthoDB" id="340632at2"/>
<dbReference type="InterPro" id="IPR047676">
    <property type="entry name" value="FxLYD_dom"/>
</dbReference>
<dbReference type="EMBL" id="AOGW02000011">
    <property type="protein sequence ID" value="EMY60896.1"/>
    <property type="molecule type" value="Genomic_DNA"/>
</dbReference>
<keyword evidence="1" id="KW-0812">Transmembrane</keyword>
<gene>
    <name evidence="2" type="ORF">LEP1GSC203_0651</name>
</gene>
<name>N1VZR1_9LEPT</name>
<comment type="caution">
    <text evidence="2">The sequence shown here is derived from an EMBL/GenBank/DDBJ whole genome shotgun (WGS) entry which is preliminary data.</text>
</comment>
<evidence type="ECO:0000256" key="1">
    <source>
        <dbReference type="SAM" id="Phobius"/>
    </source>
</evidence>
<proteinExistence type="predicted"/>
<dbReference type="AlphaFoldDB" id="N1VZR1"/>
<reference evidence="2" key="1">
    <citation type="submission" date="2013-03" db="EMBL/GenBank/DDBJ databases">
        <authorList>
            <person name="Harkins D.M."/>
            <person name="Durkin A.S."/>
            <person name="Brinkac L.M."/>
            <person name="Haft D.H."/>
            <person name="Selengut J.D."/>
            <person name="Sanka R."/>
            <person name="DePew J."/>
            <person name="Purushe J."/>
            <person name="Hartskeerl R.A."/>
            <person name="Ahmed A."/>
            <person name="van der Linden H."/>
            <person name="Goris M.G.A."/>
            <person name="Vinetz J.M."/>
            <person name="Sutton G.G."/>
            <person name="Nierman W.C."/>
            <person name="Fouts D.E."/>
        </authorList>
    </citation>
    <scope>NUCLEOTIDE SEQUENCE [LARGE SCALE GENOMIC DNA]</scope>
    <source>
        <strain evidence="2">LT 11-33</strain>
    </source>
</reference>
<evidence type="ECO:0000313" key="3">
    <source>
        <dbReference type="Proteomes" id="UP000012371"/>
    </source>
</evidence>
<organism evidence="2 3">
    <name type="scientific">Leptospira terpstrae serovar Hualin str. LT 11-33 = ATCC 700639</name>
    <dbReference type="NCBI Taxonomy" id="1257025"/>
    <lineage>
        <taxon>Bacteria</taxon>
        <taxon>Pseudomonadati</taxon>
        <taxon>Spirochaetota</taxon>
        <taxon>Spirochaetia</taxon>
        <taxon>Leptospirales</taxon>
        <taxon>Leptospiraceae</taxon>
        <taxon>Leptospira</taxon>
    </lineage>
</organism>
<evidence type="ECO:0000313" key="2">
    <source>
        <dbReference type="EMBL" id="EMY60896.1"/>
    </source>
</evidence>